<gene>
    <name evidence="2" type="ORF">DZC52_05585</name>
</gene>
<dbReference type="Gene3D" id="1.20.120.740">
    <property type="entry name" value="YgfB uncharacterised protein family UPF0149, PF03695"/>
    <property type="match status" value="1"/>
</dbReference>
<dbReference type="Pfam" id="PF03695">
    <property type="entry name" value="UPF0149"/>
    <property type="match status" value="1"/>
</dbReference>
<dbReference type="PANTHER" id="PTHR37528">
    <property type="entry name" value="UPF0149 PROTEIN YGFB"/>
    <property type="match status" value="1"/>
</dbReference>
<evidence type="ECO:0000313" key="2">
    <source>
        <dbReference type="EMBL" id="RFF31283.1"/>
    </source>
</evidence>
<dbReference type="EMBL" id="QUZK01000022">
    <property type="protein sequence ID" value="RFF31283.1"/>
    <property type="molecule type" value="Genomic_DNA"/>
</dbReference>
<organism evidence="2 3">
    <name type="scientific">Wenzhouxiangella sediminis</name>
    <dbReference type="NCBI Taxonomy" id="1792836"/>
    <lineage>
        <taxon>Bacteria</taxon>
        <taxon>Pseudomonadati</taxon>
        <taxon>Pseudomonadota</taxon>
        <taxon>Gammaproteobacteria</taxon>
        <taxon>Chromatiales</taxon>
        <taxon>Wenzhouxiangellaceae</taxon>
        <taxon>Wenzhouxiangella</taxon>
    </lineage>
</organism>
<evidence type="ECO:0000256" key="1">
    <source>
        <dbReference type="ARBA" id="ARBA00038308"/>
    </source>
</evidence>
<accession>A0A3E1KAF0</accession>
<name>A0A3E1KAF0_9GAMM</name>
<dbReference type="GO" id="GO:0005829">
    <property type="term" value="C:cytosol"/>
    <property type="evidence" value="ECO:0007669"/>
    <property type="project" value="TreeGrafter"/>
</dbReference>
<dbReference type="AlphaFoldDB" id="A0A3E1KAF0"/>
<dbReference type="Proteomes" id="UP000260351">
    <property type="component" value="Unassembled WGS sequence"/>
</dbReference>
<keyword evidence="3" id="KW-1185">Reference proteome</keyword>
<dbReference type="OrthoDB" id="9783391at2"/>
<sequence>MTSEQESKLAWLLAVAADSAPESVAETHAVVTGLLCGKPDQDENELATHLAALQVGDWTSERILDQLGPALKQLRNELASENMDFQLLLPTEDRPLEERTRCLAHWCSGFLTGFGAASPTIRSEEASDALRMVEQIARAATDPDSDQEAEEGAYIELVEFVRVAILMLREECRSGVTKH</sequence>
<dbReference type="RefSeq" id="WP_116650131.1">
    <property type="nucleotide sequence ID" value="NZ_QUZK01000022.1"/>
</dbReference>
<dbReference type="InterPro" id="IPR011978">
    <property type="entry name" value="YgfB-like"/>
</dbReference>
<dbReference type="PANTHER" id="PTHR37528:SF1">
    <property type="entry name" value="UPF0149 PROTEIN YGFB"/>
    <property type="match status" value="1"/>
</dbReference>
<evidence type="ECO:0000313" key="3">
    <source>
        <dbReference type="Proteomes" id="UP000260351"/>
    </source>
</evidence>
<comment type="similarity">
    <text evidence="1">Belongs to the UPF0149 family.</text>
</comment>
<dbReference type="SUPFAM" id="SSF101327">
    <property type="entry name" value="YgfB-like"/>
    <property type="match status" value="1"/>
</dbReference>
<proteinExistence type="inferred from homology"/>
<protein>
    <recommendedName>
        <fullName evidence="4">YecA family protein</fullName>
    </recommendedName>
</protein>
<dbReference type="InterPro" id="IPR036255">
    <property type="entry name" value="YgfB-like_sf"/>
</dbReference>
<evidence type="ECO:0008006" key="4">
    <source>
        <dbReference type="Google" id="ProtNLM"/>
    </source>
</evidence>
<reference evidence="2 3" key="1">
    <citation type="submission" date="2018-08" db="EMBL/GenBank/DDBJ databases">
        <title>Wenzhouxiangella salilacus sp. nov., a novel bacterium isolated from a saline lake in Xinjiang Province, China.</title>
        <authorList>
            <person name="Han S."/>
        </authorList>
    </citation>
    <scope>NUCLEOTIDE SEQUENCE [LARGE SCALE GENOMIC DNA]</scope>
    <source>
        <strain evidence="2 3">XDB06</strain>
    </source>
</reference>
<comment type="caution">
    <text evidence="2">The sequence shown here is derived from an EMBL/GenBank/DDBJ whole genome shotgun (WGS) entry which is preliminary data.</text>
</comment>